<evidence type="ECO:0000313" key="1">
    <source>
        <dbReference type="EMBL" id="KAI6086028.1"/>
    </source>
</evidence>
<proteinExistence type="predicted"/>
<comment type="caution">
    <text evidence="1">The sequence shown here is derived from an EMBL/GenBank/DDBJ whole genome shotgun (WGS) entry which is preliminary data.</text>
</comment>
<name>A0ACC0D048_9PEZI</name>
<protein>
    <submittedName>
        <fullName evidence="1">Uncharacterized protein</fullName>
    </submittedName>
</protein>
<evidence type="ECO:0000313" key="2">
    <source>
        <dbReference type="Proteomes" id="UP001497680"/>
    </source>
</evidence>
<organism evidence="1 2">
    <name type="scientific">Hypoxylon rubiginosum</name>
    <dbReference type="NCBI Taxonomy" id="110542"/>
    <lineage>
        <taxon>Eukaryota</taxon>
        <taxon>Fungi</taxon>
        <taxon>Dikarya</taxon>
        <taxon>Ascomycota</taxon>
        <taxon>Pezizomycotina</taxon>
        <taxon>Sordariomycetes</taxon>
        <taxon>Xylariomycetidae</taxon>
        <taxon>Xylariales</taxon>
        <taxon>Hypoxylaceae</taxon>
        <taxon>Hypoxylon</taxon>
    </lineage>
</organism>
<accession>A0ACC0D048</accession>
<sequence length="383" mass="42437">MSTGLIDLESSSPGQLPILERRSIQRKMKLTKAARYLGAMLLFVLTAWILLLAFPKRQHYISITHDFGIGFDLSPSYATVAVSYPNGTIQPIARVEGDEVYRKMMVRLSLSSSQHLHQPYQDVGEAIGDSARQLVRDTRKKLGLPSSRDVATLCNMLRALRDQASSFVGEPVSAAAISVPHLAALYGEDLYDAFEYLSLVYVEFFPFYDFRPIPAAIAAYAGNGLGLCADYRDAAACEEEELHISSLFALAVGYTHTGLTTSQAHVSSAYYLEETPTLENMHLGYDARCGFDSYWEAVRQYLERPMVTSPVQRNISMVVLFGDAVEKPEFREVLKQAIGVIGGEPEIVDHQPEFSAAKGTAELAKRAIYRQMKGLNITSESEL</sequence>
<dbReference type="Proteomes" id="UP001497680">
    <property type="component" value="Unassembled WGS sequence"/>
</dbReference>
<dbReference type="EMBL" id="MU394319">
    <property type="protein sequence ID" value="KAI6086028.1"/>
    <property type="molecule type" value="Genomic_DNA"/>
</dbReference>
<reference evidence="1 2" key="1">
    <citation type="journal article" date="2022" name="New Phytol.">
        <title>Ecological generalism drives hyperdiversity of secondary metabolite gene clusters in xylarialean endophytes.</title>
        <authorList>
            <person name="Franco M.E.E."/>
            <person name="Wisecaver J.H."/>
            <person name="Arnold A.E."/>
            <person name="Ju Y.M."/>
            <person name="Slot J.C."/>
            <person name="Ahrendt S."/>
            <person name="Moore L.P."/>
            <person name="Eastman K.E."/>
            <person name="Scott K."/>
            <person name="Konkel Z."/>
            <person name="Mondo S.J."/>
            <person name="Kuo A."/>
            <person name="Hayes R.D."/>
            <person name="Haridas S."/>
            <person name="Andreopoulos B."/>
            <person name="Riley R."/>
            <person name="LaButti K."/>
            <person name="Pangilinan J."/>
            <person name="Lipzen A."/>
            <person name="Amirebrahimi M."/>
            <person name="Yan J."/>
            <person name="Adam C."/>
            <person name="Keymanesh K."/>
            <person name="Ng V."/>
            <person name="Louie K."/>
            <person name="Northen T."/>
            <person name="Drula E."/>
            <person name="Henrissat B."/>
            <person name="Hsieh H.M."/>
            <person name="Youens-Clark K."/>
            <person name="Lutzoni F."/>
            <person name="Miadlikowska J."/>
            <person name="Eastwood D.C."/>
            <person name="Hamelin R.C."/>
            <person name="Grigoriev I.V."/>
            <person name="U'Ren J.M."/>
        </authorList>
    </citation>
    <scope>NUCLEOTIDE SEQUENCE [LARGE SCALE GENOMIC DNA]</scope>
    <source>
        <strain evidence="1 2">ER1909</strain>
    </source>
</reference>
<keyword evidence="2" id="KW-1185">Reference proteome</keyword>
<gene>
    <name evidence="1" type="ORF">F4821DRAFT_239162</name>
</gene>